<dbReference type="SUPFAM" id="SSF49879">
    <property type="entry name" value="SMAD/FHA domain"/>
    <property type="match status" value="1"/>
</dbReference>
<feature type="region of interest" description="Disordered" evidence="2">
    <location>
        <begin position="250"/>
        <end position="281"/>
    </location>
</feature>
<dbReference type="EMBL" id="JACCAC010000001">
    <property type="protein sequence ID" value="NYG55753.1"/>
    <property type="molecule type" value="Genomic_DNA"/>
</dbReference>
<dbReference type="Pfam" id="PF00498">
    <property type="entry name" value="FHA"/>
    <property type="match status" value="1"/>
</dbReference>
<reference evidence="4 5" key="1">
    <citation type="submission" date="2020-07" db="EMBL/GenBank/DDBJ databases">
        <title>Sequencing the genomes of 1000 actinobacteria strains.</title>
        <authorList>
            <person name="Klenk H.-P."/>
        </authorList>
    </citation>
    <scope>NUCLEOTIDE SEQUENCE [LARGE SCALE GENOMIC DNA]</scope>
    <source>
        <strain evidence="4 5">DSM 24552</strain>
    </source>
</reference>
<keyword evidence="1" id="KW-0597">Phosphoprotein</keyword>
<dbReference type="AlphaFoldDB" id="A0A7Y9UKU8"/>
<dbReference type="Gene3D" id="2.60.200.20">
    <property type="match status" value="1"/>
</dbReference>
<comment type="caution">
    <text evidence="4">The sequence shown here is derived from an EMBL/GenBank/DDBJ whole genome shotgun (WGS) entry which is preliminary data.</text>
</comment>
<accession>A0A7Y9UKU8</accession>
<feature type="compositionally biased region" description="Pro residues" evidence="2">
    <location>
        <begin position="271"/>
        <end position="281"/>
    </location>
</feature>
<protein>
    <recommendedName>
        <fullName evidence="3">FHA domain-containing protein</fullName>
    </recommendedName>
</protein>
<dbReference type="InterPro" id="IPR000253">
    <property type="entry name" value="FHA_dom"/>
</dbReference>
<evidence type="ECO:0000313" key="4">
    <source>
        <dbReference type="EMBL" id="NYG55753.1"/>
    </source>
</evidence>
<sequence length="281" mass="30410">MATVVGADLRFEVATPGGRSAHGHLHGEGSRLRLDVDDPGLFAGAGDAPAVRDLAETLARRGVCVQVFSADRHLVTLGAVSAPWWQRRVTRSRRIRLGSLRGAWTSARAKAGGHETVLPDSGLLPAPTLAPLFPTFARRSRRGVTTTHDPAGGGSPRLVLVKTDVWAGERQPVLWLQEEAVIGSDPSCDLVLPGLAPRHARVRHDEHDEYVVEQLDGPVRVHGGRVESQLLRTGSRVGLGPHRLVYYREEHADHGRPYGGRVGGELGRQRPQPPRQRPASG</sequence>
<evidence type="ECO:0000256" key="1">
    <source>
        <dbReference type="ARBA" id="ARBA00022553"/>
    </source>
</evidence>
<evidence type="ECO:0000313" key="5">
    <source>
        <dbReference type="Proteomes" id="UP000544110"/>
    </source>
</evidence>
<dbReference type="InterPro" id="IPR008984">
    <property type="entry name" value="SMAD_FHA_dom_sf"/>
</dbReference>
<dbReference type="Proteomes" id="UP000544110">
    <property type="component" value="Unassembled WGS sequence"/>
</dbReference>
<proteinExistence type="predicted"/>
<dbReference type="RefSeq" id="WP_218848792.1">
    <property type="nucleotide sequence ID" value="NZ_JACCAC010000001.1"/>
</dbReference>
<feature type="compositionally biased region" description="Gly residues" evidence="2">
    <location>
        <begin position="257"/>
        <end position="266"/>
    </location>
</feature>
<organism evidence="4 5">
    <name type="scientific">Nocardioides perillae</name>
    <dbReference type="NCBI Taxonomy" id="1119534"/>
    <lineage>
        <taxon>Bacteria</taxon>
        <taxon>Bacillati</taxon>
        <taxon>Actinomycetota</taxon>
        <taxon>Actinomycetes</taxon>
        <taxon>Propionibacteriales</taxon>
        <taxon>Nocardioidaceae</taxon>
        <taxon>Nocardioides</taxon>
    </lineage>
</organism>
<keyword evidence="5" id="KW-1185">Reference proteome</keyword>
<gene>
    <name evidence="4" type="ORF">BJ989_002057</name>
</gene>
<evidence type="ECO:0000259" key="3">
    <source>
        <dbReference type="Pfam" id="PF00498"/>
    </source>
</evidence>
<dbReference type="CDD" id="cd00060">
    <property type="entry name" value="FHA"/>
    <property type="match status" value="1"/>
</dbReference>
<name>A0A7Y9UKU8_9ACTN</name>
<feature type="domain" description="FHA" evidence="3">
    <location>
        <begin position="181"/>
        <end position="240"/>
    </location>
</feature>
<evidence type="ECO:0000256" key="2">
    <source>
        <dbReference type="SAM" id="MobiDB-lite"/>
    </source>
</evidence>